<dbReference type="EMBL" id="CP049075">
    <property type="protein sequence ID" value="QLI05247.1"/>
    <property type="molecule type" value="Genomic_DNA"/>
</dbReference>
<keyword evidence="4" id="KW-0456">Lyase</keyword>
<dbReference type="PANTHER" id="PTHR43318:SF1">
    <property type="entry name" value="POLYSACCHARIDE BIOSYNTHESIS PROTEIN EPSC-RELATED"/>
    <property type="match status" value="1"/>
</dbReference>
<evidence type="ECO:0000256" key="1">
    <source>
        <dbReference type="ARBA" id="ARBA00007430"/>
    </source>
</evidence>
<keyword evidence="2" id="KW-1133">Transmembrane helix</keyword>
<keyword evidence="5" id="KW-1185">Reference proteome</keyword>
<protein>
    <submittedName>
        <fullName evidence="4">UDP-N-acetylglucosamine C-6 dehydratase</fullName>
        <ecNumber evidence="4">4.2.1.135</ecNumber>
    </submittedName>
</protein>
<reference evidence="4 5" key="1">
    <citation type="submission" date="2020-02" db="EMBL/GenBank/DDBJ databases">
        <title>Complete genome sequence of the novel Campylobacter species Candidatus Campylobacter infans.</title>
        <authorList>
            <person name="Duim B."/>
            <person name="Zomer A."/>
            <person name="van der Graaf L."/>
            <person name="Wagenaar J."/>
        </authorList>
    </citation>
    <scope>NUCLEOTIDE SEQUENCE [LARGE SCALE GENOMIC DNA]</scope>
    <source>
        <strain evidence="4 5">19S00001</strain>
    </source>
</reference>
<feature type="transmembrane region" description="Helical" evidence="2">
    <location>
        <begin position="12"/>
        <end position="31"/>
    </location>
</feature>
<dbReference type="Pfam" id="PF02719">
    <property type="entry name" value="Polysacc_synt_2"/>
    <property type="match status" value="1"/>
</dbReference>
<dbReference type="InterPro" id="IPR051203">
    <property type="entry name" value="Polysaccharide_Synthase-Rel"/>
</dbReference>
<evidence type="ECO:0000259" key="3">
    <source>
        <dbReference type="Pfam" id="PF02719"/>
    </source>
</evidence>
<comment type="similarity">
    <text evidence="1">Belongs to the polysaccharide synthase family.</text>
</comment>
<dbReference type="AlphaFoldDB" id="A0A7H9CGG5"/>
<accession>A0A7H9CGG5</accession>
<feature type="domain" description="Polysaccharide biosynthesis protein CapD-like" evidence="3">
    <location>
        <begin position="275"/>
        <end position="549"/>
    </location>
</feature>
<dbReference type="EC" id="4.2.1.135" evidence="4"/>
<sequence length="591" mass="66450">MFTITKFRRLLFFLFCDFFIFIFSVYFANLLRFSGEIPQDFEPAILKMSLILVPIKLALMYIFGLYRVPWRFFGLNEARKIALVMGLGALIFYLIFSLWSDFFNPFARSTIIIDFLLSCVMVGTLRILKRVLLDFTSFKHGKPCVIIGGTNKALQVLNGFKSGYASYYCAGITDPREQVIGTDCGGYRVKSMKELKFYASQGIKSAIIAKKLSQNELSALYNDLRSFGYDDIKIFTLLSENESKIKDISIEDLLARKPKDLDKEIIKNYINSKIILITGAGGTIGSELCKLCLEFGAKKLIMLDHSEYNLYAINEATNADERNVLALIDICNQKDLERIIFTHHPDIVFHAAAYKHVPLCEYNAISAVKNNVLGTKNLIDLAIKYAINRVVLISTDKAVRPTNVMGATKRICELYALNSSSHTTQITGVRFGNVLGSSGSVIPKFQAQIAKNQALSVTHPQITRYFMLKSEACELVLQAGSIARGGELFVLDMGEPVKIADLAKRILELSGKENLGINYIGLRPGEKLYEELLIDPKDAKTRFESIFVTHSKPCDLKSLNEKISLLLSFDEANESFFKTLKDIVPEFNHAK</sequence>
<proteinExistence type="inferred from homology"/>
<organism evidence="4 5">
    <name type="scientific">Candidatus Campylobacter infans</name>
    <dbReference type="NCBI Taxonomy" id="2561898"/>
    <lineage>
        <taxon>Bacteria</taxon>
        <taxon>Pseudomonadati</taxon>
        <taxon>Campylobacterota</taxon>
        <taxon>Epsilonproteobacteria</taxon>
        <taxon>Campylobacterales</taxon>
        <taxon>Campylobacteraceae</taxon>
        <taxon>Campylobacter</taxon>
    </lineage>
</organism>
<dbReference type="GO" id="GO:0016829">
    <property type="term" value="F:lyase activity"/>
    <property type="evidence" value="ECO:0007669"/>
    <property type="project" value="UniProtKB-KW"/>
</dbReference>
<feature type="transmembrane region" description="Helical" evidence="2">
    <location>
        <begin position="81"/>
        <end position="100"/>
    </location>
</feature>
<name>A0A7H9CGG5_9BACT</name>
<dbReference type="PANTHER" id="PTHR43318">
    <property type="entry name" value="UDP-N-ACETYLGLUCOSAMINE 4,6-DEHYDRATASE"/>
    <property type="match status" value="1"/>
</dbReference>
<keyword evidence="2" id="KW-0812">Transmembrane</keyword>
<dbReference type="Proteomes" id="UP000509414">
    <property type="component" value="Chromosome"/>
</dbReference>
<dbReference type="CDD" id="cd05237">
    <property type="entry name" value="UDP_invert_4-6DH_SDR_e"/>
    <property type="match status" value="1"/>
</dbReference>
<evidence type="ECO:0000313" key="4">
    <source>
        <dbReference type="EMBL" id="QLI05247.1"/>
    </source>
</evidence>
<evidence type="ECO:0000313" key="5">
    <source>
        <dbReference type="Proteomes" id="UP000509414"/>
    </source>
</evidence>
<dbReference type="KEGG" id="cinf:CINF_0726"/>
<evidence type="ECO:0000256" key="2">
    <source>
        <dbReference type="SAM" id="Phobius"/>
    </source>
</evidence>
<gene>
    <name evidence="4" type="primary">pglF</name>
    <name evidence="4" type="ORF">CINF_0726</name>
</gene>
<feature type="transmembrane region" description="Helical" evidence="2">
    <location>
        <begin position="51"/>
        <end position="69"/>
    </location>
</feature>
<dbReference type="InterPro" id="IPR036291">
    <property type="entry name" value="NAD(P)-bd_dom_sf"/>
</dbReference>
<dbReference type="RefSeq" id="WP_179975786.1">
    <property type="nucleotide sequence ID" value="NZ_CP049075.1"/>
</dbReference>
<keyword evidence="2" id="KW-0472">Membrane</keyword>
<dbReference type="InterPro" id="IPR003869">
    <property type="entry name" value="Polysac_CapD-like"/>
</dbReference>
<dbReference type="SUPFAM" id="SSF51735">
    <property type="entry name" value="NAD(P)-binding Rossmann-fold domains"/>
    <property type="match status" value="1"/>
</dbReference>
<dbReference type="Gene3D" id="3.40.50.720">
    <property type="entry name" value="NAD(P)-binding Rossmann-like Domain"/>
    <property type="match status" value="2"/>
</dbReference>